<evidence type="ECO:0000313" key="1">
    <source>
        <dbReference type="EMBL" id="GIY87300.1"/>
    </source>
</evidence>
<name>A0AAV4X029_CAEEX</name>
<organism evidence="1 2">
    <name type="scientific">Caerostris extrusa</name>
    <name type="common">Bark spider</name>
    <name type="synonym">Caerostris bankana</name>
    <dbReference type="NCBI Taxonomy" id="172846"/>
    <lineage>
        <taxon>Eukaryota</taxon>
        <taxon>Metazoa</taxon>
        <taxon>Ecdysozoa</taxon>
        <taxon>Arthropoda</taxon>
        <taxon>Chelicerata</taxon>
        <taxon>Arachnida</taxon>
        <taxon>Araneae</taxon>
        <taxon>Araneomorphae</taxon>
        <taxon>Entelegynae</taxon>
        <taxon>Araneoidea</taxon>
        <taxon>Araneidae</taxon>
        <taxon>Caerostris</taxon>
    </lineage>
</organism>
<protein>
    <submittedName>
        <fullName evidence="1">Uncharacterized protein</fullName>
    </submittedName>
</protein>
<sequence>MKRRLQLFWRICAVYGKTVGFMKRRLQILQCLENLCSIWENSRLMKRRLQLLNCLENLCSIWENSRIDEKKAPAFELFGEFVQYMGKQWDL</sequence>
<accession>A0AAV4X029</accession>
<dbReference type="Proteomes" id="UP001054945">
    <property type="component" value="Unassembled WGS sequence"/>
</dbReference>
<proteinExistence type="predicted"/>
<reference evidence="1 2" key="1">
    <citation type="submission" date="2021-06" db="EMBL/GenBank/DDBJ databases">
        <title>Caerostris extrusa draft genome.</title>
        <authorList>
            <person name="Kono N."/>
            <person name="Arakawa K."/>
        </authorList>
    </citation>
    <scope>NUCLEOTIDE SEQUENCE [LARGE SCALE GENOMIC DNA]</scope>
</reference>
<keyword evidence="2" id="KW-1185">Reference proteome</keyword>
<evidence type="ECO:0000313" key="2">
    <source>
        <dbReference type="Proteomes" id="UP001054945"/>
    </source>
</evidence>
<gene>
    <name evidence="1" type="ORF">CEXT_442441</name>
</gene>
<dbReference type="AlphaFoldDB" id="A0AAV4X029"/>
<dbReference type="EMBL" id="BPLR01016920">
    <property type="protein sequence ID" value="GIY87300.1"/>
    <property type="molecule type" value="Genomic_DNA"/>
</dbReference>
<comment type="caution">
    <text evidence="1">The sequence shown here is derived from an EMBL/GenBank/DDBJ whole genome shotgun (WGS) entry which is preliminary data.</text>
</comment>